<organism evidence="5 6">
    <name type="scientific">Uliginosibacterium aquaticum</name>
    <dbReference type="NCBI Taxonomy" id="2731212"/>
    <lineage>
        <taxon>Bacteria</taxon>
        <taxon>Pseudomonadati</taxon>
        <taxon>Pseudomonadota</taxon>
        <taxon>Betaproteobacteria</taxon>
        <taxon>Rhodocyclales</taxon>
        <taxon>Zoogloeaceae</taxon>
        <taxon>Uliginosibacterium</taxon>
    </lineage>
</organism>
<feature type="domain" description="Metalloprotease TldD/E C-terminal" evidence="3">
    <location>
        <begin position="240"/>
        <end position="448"/>
    </location>
</feature>
<evidence type="ECO:0000259" key="2">
    <source>
        <dbReference type="Pfam" id="PF01523"/>
    </source>
</evidence>
<dbReference type="GO" id="GO:0008237">
    <property type="term" value="F:metallopeptidase activity"/>
    <property type="evidence" value="ECO:0007669"/>
    <property type="project" value="UniProtKB-KW"/>
</dbReference>
<dbReference type="RefSeq" id="WP_170023064.1">
    <property type="nucleotide sequence ID" value="NZ_JABCSC020000005.1"/>
</dbReference>
<dbReference type="EMBL" id="JABCSC020000005">
    <property type="protein sequence ID" value="NSL56765.1"/>
    <property type="molecule type" value="Genomic_DNA"/>
</dbReference>
<keyword evidence="6" id="KW-1185">Reference proteome</keyword>
<dbReference type="Gene3D" id="3.30.2290.10">
    <property type="entry name" value="PmbA/TldD superfamily"/>
    <property type="match status" value="1"/>
</dbReference>
<dbReference type="PANTHER" id="PTHR43421:SF1">
    <property type="entry name" value="METALLOPROTEASE PMBA"/>
    <property type="match status" value="1"/>
</dbReference>
<dbReference type="Pfam" id="PF01523">
    <property type="entry name" value="PmbA_TldD_1st"/>
    <property type="match status" value="1"/>
</dbReference>
<dbReference type="Pfam" id="PF19289">
    <property type="entry name" value="PmbA_TldD_3rd"/>
    <property type="match status" value="1"/>
</dbReference>
<keyword evidence="5" id="KW-0378">Hydrolase</keyword>
<comment type="caution">
    <text evidence="5">The sequence shown here is derived from an EMBL/GenBank/DDBJ whole genome shotgun (WGS) entry which is preliminary data.</text>
</comment>
<feature type="domain" description="Metalloprotease TldD/E N-terminal" evidence="2">
    <location>
        <begin position="38"/>
        <end position="98"/>
    </location>
</feature>
<accession>A0ABX2IJ53</accession>
<protein>
    <submittedName>
        <fullName evidence="5">Metalloprotease PmbA</fullName>
    </submittedName>
</protein>
<dbReference type="NCBIfam" id="NF008268">
    <property type="entry name" value="PRK11040.1"/>
    <property type="match status" value="1"/>
</dbReference>
<evidence type="ECO:0000259" key="3">
    <source>
        <dbReference type="Pfam" id="PF19289"/>
    </source>
</evidence>
<reference evidence="5 6" key="1">
    <citation type="submission" date="2020-06" db="EMBL/GenBank/DDBJ databases">
        <title>Draft genome of Uliginosibacterium sp. IMCC34675.</title>
        <authorList>
            <person name="Song J."/>
        </authorList>
    </citation>
    <scope>NUCLEOTIDE SEQUENCE [LARGE SCALE GENOMIC DNA]</scope>
    <source>
        <strain evidence="5 6">IMCC34675</strain>
    </source>
</reference>
<dbReference type="InterPro" id="IPR035068">
    <property type="entry name" value="TldD/PmbA_N"/>
</dbReference>
<dbReference type="InterPro" id="IPR047657">
    <property type="entry name" value="PmbA"/>
</dbReference>
<feature type="domain" description="Metalloprotease TldD/E central" evidence="4">
    <location>
        <begin position="126"/>
        <end position="233"/>
    </location>
</feature>
<dbReference type="PANTHER" id="PTHR43421">
    <property type="entry name" value="METALLOPROTEASE PMBA"/>
    <property type="match status" value="1"/>
</dbReference>
<comment type="similarity">
    <text evidence="1">Belongs to the peptidase U62 family.</text>
</comment>
<keyword evidence="5" id="KW-0645">Protease</keyword>
<evidence type="ECO:0000259" key="4">
    <source>
        <dbReference type="Pfam" id="PF19290"/>
    </source>
</evidence>
<dbReference type="Pfam" id="PF19290">
    <property type="entry name" value="PmbA_TldD_2nd"/>
    <property type="match status" value="1"/>
</dbReference>
<dbReference type="InterPro" id="IPR036059">
    <property type="entry name" value="TldD/PmbA_sf"/>
</dbReference>
<proteinExistence type="inferred from homology"/>
<sequence>MSRKNNSFSYSQSELHDISQDILAYAASRGASACETDISEGFGQTVTVRCGNLETIEYNRDKGIGVTVYQGQQRGHASSSDFSREALHATVDAALSIASFTAPDPAAGLADEALLWRGKKMDLDLYHPWRIDTDQAAEIAQRCESAAFAVSPEIRNSDGASVYAQQSQFMAANSLGFCAGFATSRHSVSVGVIAGEGDSMQTGDWYSSMRDPQELADPAAIGDYAARRALSRLGSRRIKTCEVPVIFEAPQACGLLGSFVQAVSGGSLYRKASFLMDSLGKPVFSANVHIDELPHIPKALGSTPFDDEGVATRERKLVDAGVLNGYFLGSYSARKLGMQTTGNAGGCHNLILRAGDKSLYELAREIGRGLLVTELLGQGVNYVTGDYSRGAAGYWIENGEICYPVQEITIAGNLRDMFRNIVAIGNDTIVRGGKQCPSLVIGKMTIAGE</sequence>
<dbReference type="SUPFAM" id="SSF111283">
    <property type="entry name" value="Putative modulator of DNA gyrase, PmbA/TldD"/>
    <property type="match status" value="1"/>
</dbReference>
<evidence type="ECO:0000313" key="5">
    <source>
        <dbReference type="EMBL" id="NSL56765.1"/>
    </source>
</evidence>
<dbReference type="InterPro" id="IPR045570">
    <property type="entry name" value="Metalloprtase-TldD/E_cen_dom"/>
</dbReference>
<keyword evidence="5" id="KW-0482">Metalloprotease</keyword>
<dbReference type="Proteomes" id="UP000778523">
    <property type="component" value="Unassembled WGS sequence"/>
</dbReference>
<name>A0ABX2IJ53_9RHOO</name>
<dbReference type="InterPro" id="IPR002510">
    <property type="entry name" value="Metalloprtase-TldD/E_N"/>
</dbReference>
<gene>
    <name evidence="5" type="primary">pmbA</name>
    <name evidence="5" type="ORF">HJ583_017170</name>
</gene>
<evidence type="ECO:0000256" key="1">
    <source>
        <dbReference type="ARBA" id="ARBA00005836"/>
    </source>
</evidence>
<evidence type="ECO:0000313" key="6">
    <source>
        <dbReference type="Proteomes" id="UP000778523"/>
    </source>
</evidence>
<dbReference type="InterPro" id="IPR045569">
    <property type="entry name" value="Metalloprtase-TldD/E_C"/>
</dbReference>